<sequence length="267" mass="30396">MRSYSFRQWSRFPIKNELYRNLRPFIRSETGAPAVTSGSLPTLPVATGLTEEENDLPDENVLENEDYLNAQQAMIDMLRRTCADNLTGQKCRLTDCTKQHLCIKLNQGNRSSFTPNQEQERHNHSTATIRTEERQDQLMTQLDQEKNDDTWRLLAISDRYAEDADTSNKADDGLNLDPAYIASGIDFQLTDGLIYHCKDGNIRLCIPTSCVQDIFQMAHDDCAHAGHHRAYAKLVDLVYIKKLSRQLTTNPEAFPVNSSSSNNQRIL</sequence>
<dbReference type="Gene3D" id="1.10.340.70">
    <property type="match status" value="1"/>
</dbReference>
<accession>A0A8H3FM10</accession>
<evidence type="ECO:0008006" key="3">
    <source>
        <dbReference type="Google" id="ProtNLM"/>
    </source>
</evidence>
<reference evidence="1" key="1">
    <citation type="submission" date="2021-03" db="EMBL/GenBank/DDBJ databases">
        <authorList>
            <person name="Tagirdzhanova G."/>
        </authorList>
    </citation>
    <scope>NUCLEOTIDE SEQUENCE</scope>
</reference>
<keyword evidence="2" id="KW-1185">Reference proteome</keyword>
<organism evidence="1 2">
    <name type="scientific">Heterodermia speciosa</name>
    <dbReference type="NCBI Taxonomy" id="116794"/>
    <lineage>
        <taxon>Eukaryota</taxon>
        <taxon>Fungi</taxon>
        <taxon>Dikarya</taxon>
        <taxon>Ascomycota</taxon>
        <taxon>Pezizomycotina</taxon>
        <taxon>Lecanoromycetes</taxon>
        <taxon>OSLEUM clade</taxon>
        <taxon>Lecanoromycetidae</taxon>
        <taxon>Caliciales</taxon>
        <taxon>Physciaceae</taxon>
        <taxon>Heterodermia</taxon>
    </lineage>
</organism>
<protein>
    <recommendedName>
        <fullName evidence="3">Integrase zinc-binding domain-containing protein</fullName>
    </recommendedName>
</protein>
<dbReference type="EMBL" id="CAJPDS010000048">
    <property type="protein sequence ID" value="CAF9928451.1"/>
    <property type="molecule type" value="Genomic_DNA"/>
</dbReference>
<evidence type="ECO:0000313" key="1">
    <source>
        <dbReference type="EMBL" id="CAF9928451.1"/>
    </source>
</evidence>
<name>A0A8H3FM10_9LECA</name>
<gene>
    <name evidence="1" type="ORF">HETSPECPRED_006833</name>
</gene>
<dbReference type="Proteomes" id="UP000664521">
    <property type="component" value="Unassembled WGS sequence"/>
</dbReference>
<comment type="caution">
    <text evidence="1">The sequence shown here is derived from an EMBL/GenBank/DDBJ whole genome shotgun (WGS) entry which is preliminary data.</text>
</comment>
<evidence type="ECO:0000313" key="2">
    <source>
        <dbReference type="Proteomes" id="UP000664521"/>
    </source>
</evidence>
<dbReference type="AlphaFoldDB" id="A0A8H3FM10"/>
<proteinExistence type="predicted"/>